<evidence type="ECO:0000256" key="8">
    <source>
        <dbReference type="ARBA" id="ARBA00022741"/>
    </source>
</evidence>
<evidence type="ECO:0000256" key="14">
    <source>
        <dbReference type="PROSITE-ProRule" id="PRU00110"/>
    </source>
</evidence>
<dbReference type="InterPro" id="IPR036641">
    <property type="entry name" value="HPT_dom_sf"/>
</dbReference>
<keyword evidence="9" id="KW-0418">Kinase</keyword>
<feature type="modified residue" description="Phosphohistidine" evidence="14">
    <location>
        <position position="1082"/>
    </location>
</feature>
<dbReference type="InterPro" id="IPR004358">
    <property type="entry name" value="Sig_transdc_His_kin-like_C"/>
</dbReference>
<dbReference type="PANTHER" id="PTHR45339">
    <property type="entry name" value="HYBRID SIGNAL TRANSDUCTION HISTIDINE KINASE J"/>
    <property type="match status" value="1"/>
</dbReference>
<gene>
    <name evidence="23" type="ORF">Q4Q50_14925</name>
</gene>
<dbReference type="Pfam" id="PF00072">
    <property type="entry name" value="Response_reg"/>
    <property type="match status" value="1"/>
</dbReference>
<dbReference type="InterPro" id="IPR008207">
    <property type="entry name" value="Sig_transdc_His_kin_Hpt_dom"/>
</dbReference>
<evidence type="ECO:0000259" key="20">
    <source>
        <dbReference type="PROSITE" id="PS50113"/>
    </source>
</evidence>
<dbReference type="Gene3D" id="3.30.450.20">
    <property type="entry name" value="PAS domain"/>
    <property type="match status" value="2"/>
</dbReference>
<feature type="modified residue" description="4-aspartylphosphate" evidence="15">
    <location>
        <position position="944"/>
    </location>
</feature>
<dbReference type="CDD" id="cd00082">
    <property type="entry name" value="HisKA"/>
    <property type="match status" value="1"/>
</dbReference>
<feature type="domain" description="HPt" evidence="22">
    <location>
        <begin position="1040"/>
        <end position="1133"/>
    </location>
</feature>
<dbReference type="SMART" id="SM00304">
    <property type="entry name" value="HAMP"/>
    <property type="match status" value="1"/>
</dbReference>
<evidence type="ECO:0000256" key="9">
    <source>
        <dbReference type="ARBA" id="ARBA00022777"/>
    </source>
</evidence>
<dbReference type="Proteomes" id="UP001249505">
    <property type="component" value="Unassembled WGS sequence"/>
</dbReference>
<dbReference type="Pfam" id="PF00672">
    <property type="entry name" value="HAMP"/>
    <property type="match status" value="1"/>
</dbReference>
<dbReference type="PANTHER" id="PTHR45339:SF1">
    <property type="entry name" value="HYBRID SIGNAL TRANSDUCTION HISTIDINE KINASE J"/>
    <property type="match status" value="1"/>
</dbReference>
<dbReference type="SUPFAM" id="SSF47226">
    <property type="entry name" value="Histidine-containing phosphotransfer domain, HPT domain"/>
    <property type="match status" value="1"/>
</dbReference>
<dbReference type="Gene3D" id="1.10.287.130">
    <property type="match status" value="1"/>
</dbReference>
<dbReference type="PROSITE" id="PS50112">
    <property type="entry name" value="PAS"/>
    <property type="match status" value="2"/>
</dbReference>
<evidence type="ECO:0000256" key="2">
    <source>
        <dbReference type="ARBA" id="ARBA00004651"/>
    </source>
</evidence>
<dbReference type="CDD" id="cd17546">
    <property type="entry name" value="REC_hyHK_CKI1_RcsC-like"/>
    <property type="match status" value="1"/>
</dbReference>
<evidence type="ECO:0000256" key="3">
    <source>
        <dbReference type="ARBA" id="ARBA00012438"/>
    </source>
</evidence>
<dbReference type="InterPro" id="IPR036890">
    <property type="entry name" value="HATPase_C_sf"/>
</dbReference>
<evidence type="ECO:0000256" key="16">
    <source>
        <dbReference type="SAM" id="Phobius"/>
    </source>
</evidence>
<dbReference type="CDD" id="cd16922">
    <property type="entry name" value="HATPase_EvgS-ArcB-TorS-like"/>
    <property type="match status" value="1"/>
</dbReference>
<dbReference type="CDD" id="cd00088">
    <property type="entry name" value="HPT"/>
    <property type="match status" value="1"/>
</dbReference>
<dbReference type="CDD" id="cd06225">
    <property type="entry name" value="HAMP"/>
    <property type="match status" value="1"/>
</dbReference>
<feature type="transmembrane region" description="Helical" evidence="16">
    <location>
        <begin position="27"/>
        <end position="49"/>
    </location>
</feature>
<dbReference type="PROSITE" id="PS50109">
    <property type="entry name" value="HIS_KIN"/>
    <property type="match status" value="1"/>
</dbReference>
<dbReference type="InterPro" id="IPR005467">
    <property type="entry name" value="His_kinase_dom"/>
</dbReference>
<dbReference type="PRINTS" id="PR00344">
    <property type="entry name" value="BCTRLSENSOR"/>
</dbReference>
<dbReference type="Gene3D" id="3.40.50.2300">
    <property type="match status" value="1"/>
</dbReference>
<evidence type="ECO:0000259" key="22">
    <source>
        <dbReference type="PROSITE" id="PS50894"/>
    </source>
</evidence>
<feature type="domain" description="PAS" evidence="19">
    <location>
        <begin position="249"/>
        <end position="319"/>
    </location>
</feature>
<dbReference type="SMART" id="SM00387">
    <property type="entry name" value="HATPase_c"/>
    <property type="match status" value="1"/>
</dbReference>
<dbReference type="Gene3D" id="1.20.120.160">
    <property type="entry name" value="HPT domain"/>
    <property type="match status" value="1"/>
</dbReference>
<evidence type="ECO:0000259" key="17">
    <source>
        <dbReference type="PROSITE" id="PS50109"/>
    </source>
</evidence>
<comment type="subcellular location">
    <subcellularLocation>
        <location evidence="2">Cell membrane</location>
        <topology evidence="2">Multi-pass membrane protein</topology>
    </subcellularLocation>
</comment>
<keyword evidence="10" id="KW-0067">ATP-binding</keyword>
<dbReference type="InterPro" id="IPR003594">
    <property type="entry name" value="HATPase_dom"/>
</dbReference>
<feature type="transmembrane region" description="Helical" evidence="16">
    <location>
        <begin position="172"/>
        <end position="194"/>
    </location>
</feature>
<evidence type="ECO:0000256" key="13">
    <source>
        <dbReference type="ARBA" id="ARBA00023136"/>
    </source>
</evidence>
<comment type="catalytic activity">
    <reaction evidence="1">
        <text>ATP + protein L-histidine = ADP + protein N-phospho-L-histidine.</text>
        <dbReference type="EC" id="2.7.13.3"/>
    </reaction>
</comment>
<dbReference type="RefSeq" id="WP_311899992.1">
    <property type="nucleotide sequence ID" value="NZ_JAUOES010000017.1"/>
</dbReference>
<evidence type="ECO:0000256" key="15">
    <source>
        <dbReference type="PROSITE-ProRule" id="PRU00169"/>
    </source>
</evidence>
<organism evidence="23 24">
    <name type="scientific">Shewanella scandinavica</name>
    <dbReference type="NCBI Taxonomy" id="3063538"/>
    <lineage>
        <taxon>Bacteria</taxon>
        <taxon>Pseudomonadati</taxon>
        <taxon>Pseudomonadota</taxon>
        <taxon>Gammaproteobacteria</taxon>
        <taxon>Alteromonadales</taxon>
        <taxon>Shewanellaceae</taxon>
        <taxon>Shewanella</taxon>
    </lineage>
</organism>
<dbReference type="InterPro" id="IPR000014">
    <property type="entry name" value="PAS"/>
</dbReference>
<evidence type="ECO:0000256" key="1">
    <source>
        <dbReference type="ARBA" id="ARBA00000085"/>
    </source>
</evidence>
<evidence type="ECO:0000313" key="23">
    <source>
        <dbReference type="EMBL" id="MDT3281575.1"/>
    </source>
</evidence>
<keyword evidence="4" id="KW-1003">Cell membrane</keyword>
<evidence type="ECO:0000259" key="19">
    <source>
        <dbReference type="PROSITE" id="PS50112"/>
    </source>
</evidence>
<dbReference type="Gene3D" id="3.30.565.10">
    <property type="entry name" value="Histidine kinase-like ATPase, C-terminal domain"/>
    <property type="match status" value="1"/>
</dbReference>
<proteinExistence type="predicted"/>
<evidence type="ECO:0000259" key="18">
    <source>
        <dbReference type="PROSITE" id="PS50110"/>
    </source>
</evidence>
<dbReference type="Pfam" id="PF01627">
    <property type="entry name" value="Hpt"/>
    <property type="match status" value="1"/>
</dbReference>
<evidence type="ECO:0000256" key="4">
    <source>
        <dbReference type="ARBA" id="ARBA00022475"/>
    </source>
</evidence>
<dbReference type="SUPFAM" id="SSF47384">
    <property type="entry name" value="Homodimeric domain of signal transducing histidine kinase"/>
    <property type="match status" value="1"/>
</dbReference>
<feature type="domain" description="HAMP" evidence="21">
    <location>
        <begin position="192"/>
        <end position="244"/>
    </location>
</feature>
<comment type="caution">
    <text evidence="23">The sequence shown here is derived from an EMBL/GenBank/DDBJ whole genome shotgun (WGS) entry which is preliminary data.</text>
</comment>
<keyword evidence="13 16" id="KW-0472">Membrane</keyword>
<keyword evidence="7 16" id="KW-0812">Transmembrane</keyword>
<dbReference type="InterPro" id="IPR011006">
    <property type="entry name" value="CheY-like_superfamily"/>
</dbReference>
<dbReference type="InterPro" id="IPR003661">
    <property type="entry name" value="HisK_dim/P_dom"/>
</dbReference>
<reference evidence="23 24" key="1">
    <citation type="submission" date="2023-07" db="EMBL/GenBank/DDBJ databases">
        <title>Novel Shewanella species isolated from Baltic Sea sediments.</title>
        <authorList>
            <person name="Martin-Rodriguez A.J."/>
        </authorList>
    </citation>
    <scope>NUCLEOTIDE SEQUENCE [LARGE SCALE GENOMIC DNA]</scope>
    <source>
        <strain evidence="23 24">SP2S1-2</strain>
    </source>
</reference>
<name>A0ABU3G1R5_9GAMM</name>
<dbReference type="InterPro" id="IPR036097">
    <property type="entry name" value="HisK_dim/P_sf"/>
</dbReference>
<dbReference type="SMART" id="SM00448">
    <property type="entry name" value="REC"/>
    <property type="match status" value="1"/>
</dbReference>
<dbReference type="SMART" id="SM00388">
    <property type="entry name" value="HisKA"/>
    <property type="match status" value="1"/>
</dbReference>
<evidence type="ECO:0000256" key="11">
    <source>
        <dbReference type="ARBA" id="ARBA00022989"/>
    </source>
</evidence>
<feature type="domain" description="Response regulatory" evidence="18">
    <location>
        <begin position="895"/>
        <end position="1009"/>
    </location>
</feature>
<dbReference type="SMART" id="SM00091">
    <property type="entry name" value="PAS"/>
    <property type="match status" value="2"/>
</dbReference>
<dbReference type="SMART" id="SM00086">
    <property type="entry name" value="PAC"/>
    <property type="match status" value="2"/>
</dbReference>
<evidence type="ECO:0000313" key="24">
    <source>
        <dbReference type="Proteomes" id="UP001249505"/>
    </source>
</evidence>
<dbReference type="SUPFAM" id="SSF52172">
    <property type="entry name" value="CheY-like"/>
    <property type="match status" value="1"/>
</dbReference>
<dbReference type="CDD" id="cd00130">
    <property type="entry name" value="PAS"/>
    <property type="match status" value="2"/>
</dbReference>
<keyword evidence="11 16" id="KW-1133">Transmembrane helix</keyword>
<dbReference type="NCBIfam" id="TIGR00229">
    <property type="entry name" value="sensory_box"/>
    <property type="match status" value="2"/>
</dbReference>
<dbReference type="PROSITE" id="PS50885">
    <property type="entry name" value="HAMP"/>
    <property type="match status" value="1"/>
</dbReference>
<dbReference type="Pfam" id="PF13426">
    <property type="entry name" value="PAS_9"/>
    <property type="match status" value="2"/>
</dbReference>
<keyword evidence="5 15" id="KW-0597">Phosphoprotein</keyword>
<protein>
    <recommendedName>
        <fullName evidence="3">histidine kinase</fullName>
        <ecNumber evidence="3">2.7.13.3</ecNumber>
    </recommendedName>
</protein>
<dbReference type="SUPFAM" id="SSF158472">
    <property type="entry name" value="HAMP domain-like"/>
    <property type="match status" value="1"/>
</dbReference>
<dbReference type="InterPro" id="IPR003660">
    <property type="entry name" value="HAMP_dom"/>
</dbReference>
<evidence type="ECO:0000256" key="10">
    <source>
        <dbReference type="ARBA" id="ARBA00022840"/>
    </source>
</evidence>
<dbReference type="InterPro" id="IPR001610">
    <property type="entry name" value="PAC"/>
</dbReference>
<dbReference type="Gene3D" id="6.10.340.10">
    <property type="match status" value="1"/>
</dbReference>
<evidence type="ECO:0000259" key="21">
    <source>
        <dbReference type="PROSITE" id="PS50885"/>
    </source>
</evidence>
<dbReference type="SUPFAM" id="SSF55874">
    <property type="entry name" value="ATPase domain of HSP90 chaperone/DNA topoisomerase II/histidine kinase"/>
    <property type="match status" value="1"/>
</dbReference>
<keyword evidence="6" id="KW-0808">Transferase</keyword>
<keyword evidence="12" id="KW-0902">Two-component regulatory system</keyword>
<dbReference type="PROSITE" id="PS50110">
    <property type="entry name" value="RESPONSE_REGULATORY"/>
    <property type="match status" value="1"/>
</dbReference>
<dbReference type="InterPro" id="IPR000700">
    <property type="entry name" value="PAS-assoc_C"/>
</dbReference>
<keyword evidence="8" id="KW-0547">Nucleotide-binding</keyword>
<keyword evidence="24" id="KW-1185">Reference proteome</keyword>
<sequence>MIFGHYLSGRYLNRSERNKVSFRLKTIVGIALIEALLLFLLVYTSINYLKLSNQSQIEKRAQTTLTLFSIAAKDAVISNDIATLQALVEELLTKSEVLYVTVSDPSHILAYGGADKYVQVSHQPDTELAQVQDGIFDLEYKIEDNGYRFGTINMGFETRSLDDFIQLVTTKILSIAGIEILLVALFSLLLGHYLTRNLTILTNASKRILAGELGVRIPVKGKDEIAQMGKAFNNMIDKVDARTKALEAANIRLNTILDSAVDGFVIINDKGTITDINPAISRLFGYAHNELIGQNVAIFLPFEMRSSHDSFIHQYLETGVTQIIGTSRELMAQRKDGQLFPIALSVSLMKIDNKVMFIGLVKDLSDVKRKEVAAAKTESVLLATLAASLDSLITIDIDGRVVEFNLAATRLFGYSRHEAIGRYLEELIIPKSQHSSHRGGMERYRQTGSGNIINKRIELLATCKAGNEIPIELEVVPIKLGNEILFTAFLRDISERKASELKLQLAKEQAELGNKVKSRFLATMSHEIRSPLNAILGGVELLLHSKLNKEQRIHANITREAGSALLNTINDILDFSKIEAGQMVLESNEFEPDKLVAQVLQILEPKAYDKGLQLVSFVDRNVPQTLLGDRQRLNQVIHNLVDNAIKFSVSGTITVEMWIADNQQSLMQLFCRVTDSGIGISEEAQSKLFKEFSQVHDTHNTNYKGTGLGLAICRELITMMGGEIELESELDKGCCFTFYVSLQPHEANYCHSYCPPTKSRVMLAHTDLLWLSIVSKQYSQYGIETVVVNSWGEIKEESILLGRFDLVLLDETFLFEVDKNEINWLKQTNLSDEGTLVALVSAMSSEISQSLSNIGLDQVVNKPLSRSMQFALLSQDAPSNEFEEVYLAESLFQGHILLAEDSPANQIIAGTMLTKAGFDVTYACNGVEAVKLMNERAFDLVLMDIRMPEMDGLEASHIILSTNPNQIILAMTANVMKEEVEQCYLVGMKDFISKPVNQKMLLSIIQKWLPNASITLPIISSQVKSFSQNLLDEIILSELSTALGKDSLSNMMAVFCEELLERVATLTVLDPTQFELIEDQAHTLKSSSGSFGAAALFLLAQQLESSARNKQTEIIYTLIKQVAIIGKETHDAFMERFIQ</sequence>
<dbReference type="EMBL" id="JAUOES010000017">
    <property type="protein sequence ID" value="MDT3281575.1"/>
    <property type="molecule type" value="Genomic_DNA"/>
</dbReference>
<evidence type="ECO:0000256" key="12">
    <source>
        <dbReference type="ARBA" id="ARBA00023012"/>
    </source>
</evidence>
<dbReference type="SUPFAM" id="SSF55785">
    <property type="entry name" value="PYP-like sensor domain (PAS domain)"/>
    <property type="match status" value="2"/>
</dbReference>
<evidence type="ECO:0000256" key="5">
    <source>
        <dbReference type="ARBA" id="ARBA00022553"/>
    </source>
</evidence>
<dbReference type="PROSITE" id="PS50113">
    <property type="entry name" value="PAC"/>
    <property type="match status" value="1"/>
</dbReference>
<evidence type="ECO:0000256" key="7">
    <source>
        <dbReference type="ARBA" id="ARBA00022692"/>
    </source>
</evidence>
<accession>A0ABU3G1R5</accession>
<dbReference type="EC" id="2.7.13.3" evidence="3"/>
<dbReference type="InterPro" id="IPR001789">
    <property type="entry name" value="Sig_transdc_resp-reg_receiver"/>
</dbReference>
<evidence type="ECO:0000256" key="6">
    <source>
        <dbReference type="ARBA" id="ARBA00022679"/>
    </source>
</evidence>
<dbReference type="InterPro" id="IPR035965">
    <property type="entry name" value="PAS-like_dom_sf"/>
</dbReference>
<dbReference type="Pfam" id="PF02518">
    <property type="entry name" value="HATPase_c"/>
    <property type="match status" value="1"/>
</dbReference>
<feature type="domain" description="Histidine kinase" evidence="17">
    <location>
        <begin position="523"/>
        <end position="744"/>
    </location>
</feature>
<dbReference type="PROSITE" id="PS50894">
    <property type="entry name" value="HPT"/>
    <property type="match status" value="1"/>
</dbReference>
<dbReference type="Pfam" id="PF00512">
    <property type="entry name" value="HisKA"/>
    <property type="match status" value="1"/>
</dbReference>
<feature type="domain" description="PAC" evidence="20">
    <location>
        <begin position="453"/>
        <end position="505"/>
    </location>
</feature>
<feature type="domain" description="PAS" evidence="19">
    <location>
        <begin position="377"/>
        <end position="448"/>
    </location>
</feature>